<dbReference type="RefSeq" id="WP_214420514.1">
    <property type="nucleotide sequence ID" value="NZ_CP075546.1"/>
</dbReference>
<proteinExistence type="predicted"/>
<gene>
    <name evidence="4" type="ORF">KHC33_04220</name>
</gene>
<keyword evidence="2 3" id="KW-0802">TPR repeat</keyword>
<evidence type="ECO:0000256" key="2">
    <source>
        <dbReference type="ARBA" id="ARBA00022803"/>
    </source>
</evidence>
<keyword evidence="1" id="KW-0677">Repeat</keyword>
<dbReference type="GeneID" id="65096362"/>
<dbReference type="InterPro" id="IPR019734">
    <property type="entry name" value="TPR_rpt"/>
</dbReference>
<dbReference type="SUPFAM" id="SSF48452">
    <property type="entry name" value="TPR-like"/>
    <property type="match status" value="1"/>
</dbReference>
<dbReference type="Proteomes" id="UP000680656">
    <property type="component" value="Chromosome"/>
</dbReference>
<dbReference type="Pfam" id="PF13414">
    <property type="entry name" value="TPR_11"/>
    <property type="match status" value="1"/>
</dbReference>
<reference evidence="4 5" key="1">
    <citation type="submission" date="2021-05" db="EMBL/GenBank/DDBJ databases">
        <title>A novel Methanospirillum isolate from a pyrite-forming mixed culture.</title>
        <authorList>
            <person name="Bunk B."/>
            <person name="Sproer C."/>
            <person name="Spring S."/>
            <person name="Pester M."/>
        </authorList>
    </citation>
    <scope>NUCLEOTIDE SEQUENCE [LARGE SCALE GENOMIC DNA]</scope>
    <source>
        <strain evidence="4 5">J.3.6.1-F.2.7.3</strain>
    </source>
</reference>
<dbReference type="PANTHER" id="PTHR44943">
    <property type="entry name" value="CELLULOSE SYNTHASE OPERON PROTEIN C"/>
    <property type="match status" value="1"/>
</dbReference>
<sequence>MYSKWFYWSSAFRNKPRFGGDSSEEAIKYYNSGNNFLNAGNYDKALASYNQALNINPKFVEVWNNKGTVLAKLGRVEESLTAFDQGLKINPNYANLWLGKGLALSMLGNFEDGLQAVEQSLKIDPTNEDAKSAKLRILSAINS</sequence>
<dbReference type="InterPro" id="IPR051685">
    <property type="entry name" value="Ycf3/AcsC/BcsC/TPR_MFPF"/>
</dbReference>
<dbReference type="Gene3D" id="1.25.40.10">
    <property type="entry name" value="Tetratricopeptide repeat domain"/>
    <property type="match status" value="1"/>
</dbReference>
<dbReference type="AlphaFoldDB" id="A0A8E7B283"/>
<evidence type="ECO:0000256" key="1">
    <source>
        <dbReference type="ARBA" id="ARBA00022737"/>
    </source>
</evidence>
<organism evidence="4 5">
    <name type="scientific">Methanospirillum purgamenti</name>
    <dbReference type="NCBI Taxonomy" id="2834276"/>
    <lineage>
        <taxon>Archaea</taxon>
        <taxon>Methanobacteriati</taxon>
        <taxon>Methanobacteriota</taxon>
        <taxon>Stenosarchaea group</taxon>
        <taxon>Methanomicrobia</taxon>
        <taxon>Methanomicrobiales</taxon>
        <taxon>Methanospirillaceae</taxon>
        <taxon>Methanospirillum</taxon>
    </lineage>
</organism>
<protein>
    <submittedName>
        <fullName evidence="4">Tetratricopeptide repeat protein</fullName>
    </submittedName>
</protein>
<dbReference type="PANTHER" id="PTHR44943:SF8">
    <property type="entry name" value="TPR REPEAT-CONTAINING PROTEIN MJ0263"/>
    <property type="match status" value="1"/>
</dbReference>
<dbReference type="EMBL" id="CP075546">
    <property type="protein sequence ID" value="QVV89726.1"/>
    <property type="molecule type" value="Genomic_DNA"/>
</dbReference>
<dbReference type="Pfam" id="PF13431">
    <property type="entry name" value="TPR_17"/>
    <property type="match status" value="1"/>
</dbReference>
<accession>A0A8E7B283</accession>
<name>A0A8E7B283_9EURY</name>
<evidence type="ECO:0000256" key="3">
    <source>
        <dbReference type="PROSITE-ProRule" id="PRU00339"/>
    </source>
</evidence>
<evidence type="ECO:0000313" key="5">
    <source>
        <dbReference type="Proteomes" id="UP000680656"/>
    </source>
</evidence>
<dbReference type="KEGG" id="mrtj:KHC33_04220"/>
<dbReference type="InterPro" id="IPR011990">
    <property type="entry name" value="TPR-like_helical_dom_sf"/>
</dbReference>
<feature type="repeat" description="TPR" evidence="3">
    <location>
        <begin position="26"/>
        <end position="59"/>
    </location>
</feature>
<dbReference type="PROSITE" id="PS50005">
    <property type="entry name" value="TPR"/>
    <property type="match status" value="3"/>
</dbReference>
<dbReference type="SMART" id="SM00028">
    <property type="entry name" value="TPR"/>
    <property type="match status" value="3"/>
</dbReference>
<evidence type="ECO:0000313" key="4">
    <source>
        <dbReference type="EMBL" id="QVV89726.1"/>
    </source>
</evidence>
<keyword evidence="5" id="KW-1185">Reference proteome</keyword>
<feature type="repeat" description="TPR" evidence="3">
    <location>
        <begin position="94"/>
        <end position="127"/>
    </location>
</feature>
<feature type="repeat" description="TPR" evidence="3">
    <location>
        <begin position="60"/>
        <end position="93"/>
    </location>
</feature>
<dbReference type="PROSITE" id="PS50293">
    <property type="entry name" value="TPR_REGION"/>
    <property type="match status" value="2"/>
</dbReference>